<dbReference type="SUPFAM" id="SSF52266">
    <property type="entry name" value="SGNH hydrolase"/>
    <property type="match status" value="1"/>
</dbReference>
<evidence type="ECO:0000313" key="3">
    <source>
        <dbReference type="Proteomes" id="UP000789759"/>
    </source>
</evidence>
<dbReference type="Gene3D" id="3.40.50.1110">
    <property type="entry name" value="SGNH hydrolase"/>
    <property type="match status" value="1"/>
</dbReference>
<dbReference type="CDD" id="cd00229">
    <property type="entry name" value="SGNH_hydrolase"/>
    <property type="match status" value="1"/>
</dbReference>
<organism evidence="2 3">
    <name type="scientific">Cetraspora pellucida</name>
    <dbReference type="NCBI Taxonomy" id="1433469"/>
    <lineage>
        <taxon>Eukaryota</taxon>
        <taxon>Fungi</taxon>
        <taxon>Fungi incertae sedis</taxon>
        <taxon>Mucoromycota</taxon>
        <taxon>Glomeromycotina</taxon>
        <taxon>Glomeromycetes</taxon>
        <taxon>Diversisporales</taxon>
        <taxon>Gigasporaceae</taxon>
        <taxon>Cetraspora</taxon>
    </lineage>
</organism>
<proteinExistence type="predicted"/>
<dbReference type="EMBL" id="CAJVQA010004122">
    <property type="protein sequence ID" value="CAG8591820.1"/>
    <property type="molecule type" value="Genomic_DNA"/>
</dbReference>
<comment type="caution">
    <text evidence="2">The sequence shown here is derived from an EMBL/GenBank/DDBJ whole genome shotgun (WGS) entry which is preliminary data.</text>
</comment>
<reference evidence="2" key="1">
    <citation type="submission" date="2021-06" db="EMBL/GenBank/DDBJ databases">
        <authorList>
            <person name="Kallberg Y."/>
            <person name="Tangrot J."/>
            <person name="Rosling A."/>
        </authorList>
    </citation>
    <scope>NUCLEOTIDE SEQUENCE</scope>
    <source>
        <strain evidence="2">FL966</strain>
    </source>
</reference>
<dbReference type="PANTHER" id="PTHR30383">
    <property type="entry name" value="THIOESTERASE 1/PROTEASE 1/LYSOPHOSPHOLIPASE L1"/>
    <property type="match status" value="1"/>
</dbReference>
<gene>
    <name evidence="2" type="ORF">CPELLU_LOCUS6570</name>
</gene>
<dbReference type="PANTHER" id="PTHR30383:SF19">
    <property type="entry name" value="FIBRONECTIN TYPE-III DOMAIN-CONTAINING PROTEIN"/>
    <property type="match status" value="1"/>
</dbReference>
<evidence type="ECO:0000259" key="1">
    <source>
        <dbReference type="Pfam" id="PF13472"/>
    </source>
</evidence>
<evidence type="ECO:0000313" key="2">
    <source>
        <dbReference type="EMBL" id="CAG8591820.1"/>
    </source>
</evidence>
<dbReference type="InterPro" id="IPR036514">
    <property type="entry name" value="SGNH_hydro_sf"/>
</dbReference>
<protein>
    <submittedName>
        <fullName evidence="2">502_t:CDS:1</fullName>
    </submittedName>
</protein>
<dbReference type="OrthoDB" id="408760at2759"/>
<keyword evidence="3" id="KW-1185">Reference proteome</keyword>
<dbReference type="GO" id="GO:0004622">
    <property type="term" value="F:phosphatidylcholine lysophospholipase activity"/>
    <property type="evidence" value="ECO:0007669"/>
    <property type="project" value="TreeGrafter"/>
</dbReference>
<dbReference type="Proteomes" id="UP000789759">
    <property type="component" value="Unassembled WGS sequence"/>
</dbReference>
<dbReference type="AlphaFoldDB" id="A0A9N9C5U5"/>
<dbReference type="InterPro" id="IPR013830">
    <property type="entry name" value="SGNH_hydro"/>
</dbReference>
<sequence length="204" mass="23373">MTTEQEPLLLYLLGDSLTEGYVDFGTDFHSYSINLQKRFKQAGIEVVVKEEGVSGDRVRSKNMEKRLRKFLGEVSNKNQRVDWVIIMGGTNDLFTSSAESIFEALKGLYDVCEEYNTKVLAMSIIESRAALSSSKNNDKRTKINEFIKDYAKTNENVTFYDLAKDLPYEDNLDWDLDGLHLTTSGYDRMGDLIFESLYKEIKPN</sequence>
<feature type="domain" description="SGNH hydrolase-type esterase" evidence="1">
    <location>
        <begin position="12"/>
        <end position="188"/>
    </location>
</feature>
<name>A0A9N9C5U5_9GLOM</name>
<dbReference type="InterPro" id="IPR051532">
    <property type="entry name" value="Ester_Hydrolysis_Enzymes"/>
</dbReference>
<dbReference type="Pfam" id="PF13472">
    <property type="entry name" value="Lipase_GDSL_2"/>
    <property type="match status" value="1"/>
</dbReference>
<accession>A0A9N9C5U5</accession>